<feature type="domain" description="Peptidase S1" evidence="8">
    <location>
        <begin position="173"/>
        <end position="410"/>
    </location>
</feature>
<dbReference type="Proteomes" id="UP000069940">
    <property type="component" value="Unassembled WGS sequence"/>
</dbReference>
<dbReference type="InterPro" id="IPR001314">
    <property type="entry name" value="Peptidase_S1A"/>
</dbReference>
<comment type="similarity">
    <text evidence="5">Belongs to the peptidase S1 family. CLIP subfamily.</text>
</comment>
<dbReference type="Pfam" id="PF00089">
    <property type="entry name" value="Trypsin"/>
    <property type="match status" value="1"/>
</dbReference>
<feature type="compositionally biased region" description="Pro residues" evidence="6">
    <location>
        <begin position="140"/>
        <end position="152"/>
    </location>
</feature>
<dbReference type="PROSITE" id="PS50240">
    <property type="entry name" value="TRYPSIN_DOM"/>
    <property type="match status" value="1"/>
</dbReference>
<keyword evidence="4" id="KW-1015">Disulfide bond</keyword>
<dbReference type="InterPro" id="IPR050430">
    <property type="entry name" value="Peptidase_S1"/>
</dbReference>
<dbReference type="GeneID" id="109397070"/>
<keyword evidence="10" id="KW-1185">Reference proteome</keyword>
<name>A0ABM1ZJY6_AEDAL</name>
<dbReference type="PRINTS" id="PR00722">
    <property type="entry name" value="CHYMOTRYPSIN"/>
</dbReference>
<dbReference type="Gene3D" id="2.40.10.10">
    <property type="entry name" value="Trypsin-like serine proteases"/>
    <property type="match status" value="1"/>
</dbReference>
<evidence type="ECO:0000256" key="2">
    <source>
        <dbReference type="ARBA" id="ARBA00022801"/>
    </source>
</evidence>
<accession>A0ABM1ZJY6</accession>
<dbReference type="CDD" id="cd00190">
    <property type="entry name" value="Tryp_SPc"/>
    <property type="match status" value="1"/>
</dbReference>
<evidence type="ECO:0000313" key="10">
    <source>
        <dbReference type="Proteomes" id="UP000069940"/>
    </source>
</evidence>
<protein>
    <recommendedName>
        <fullName evidence="8">Peptidase S1 domain-containing protein</fullName>
    </recommendedName>
</protein>
<feature type="region of interest" description="Disordered" evidence="6">
    <location>
        <begin position="35"/>
        <end position="162"/>
    </location>
</feature>
<sequence>MKLFRKCSRANRCQPFLVLVLAICASRISPAWTQSWGTPQQQPGGGQYPPQQQPPQIPLQQPGMPPQQQPGGQYNPPQQQPGGQYPPSQQPGGQYLPPQQPGGQYPPPQQPGIPPQGSNPQDGYYIIPQPQGSPQVYPTMGPPTMSPTPTPPTGTGGKNFDDFQTECTAQSRLIGSINAQWNDAPYMASLRDLKSDRHHNYGLGHFCGGIIIHPYMVLTAASCIVNRLESDIGVVVGTLNRRKQATWSQLLFVQKMVSHPSYTFQAGGHDIGLLLLRTAVFLGSKVAIAPLAYKDPRSETDCTLYGWGETTAQGQLISDCLRKATVKVQNLEECKQRFLAINIKLPPSVFCAGHFGGGPDACQGDIGGPAVCEGNVHGVIGNKVGCGAQSAGKIYTNVYSFRTWIDYTMNSLKQEFKNLYPEGALNSMRSGAVLRDDAPAAAETPATAGVASKCVSVGLALATGLTLLLA</sequence>
<evidence type="ECO:0000256" key="3">
    <source>
        <dbReference type="ARBA" id="ARBA00022825"/>
    </source>
</evidence>
<feature type="compositionally biased region" description="Pro residues" evidence="6">
    <location>
        <begin position="51"/>
        <end position="68"/>
    </location>
</feature>
<keyword evidence="7" id="KW-0732">Signal</keyword>
<dbReference type="SMART" id="SM00020">
    <property type="entry name" value="Tryp_SPc"/>
    <property type="match status" value="1"/>
</dbReference>
<dbReference type="InterPro" id="IPR043504">
    <property type="entry name" value="Peptidase_S1_PA_chymotrypsin"/>
</dbReference>
<reference evidence="9" key="2">
    <citation type="submission" date="2025-05" db="UniProtKB">
        <authorList>
            <consortium name="EnsemblMetazoa"/>
        </authorList>
    </citation>
    <scope>IDENTIFICATION</scope>
    <source>
        <strain evidence="9">Foshan</strain>
    </source>
</reference>
<feature type="compositionally biased region" description="Low complexity" evidence="6">
    <location>
        <begin position="69"/>
        <end position="97"/>
    </location>
</feature>
<dbReference type="PANTHER" id="PTHR24276">
    <property type="entry name" value="POLYSERASE-RELATED"/>
    <property type="match status" value="1"/>
</dbReference>
<keyword evidence="2" id="KW-0378">Hydrolase</keyword>
<evidence type="ECO:0000259" key="8">
    <source>
        <dbReference type="PROSITE" id="PS50240"/>
    </source>
</evidence>
<dbReference type="RefSeq" id="XP_062716035.1">
    <property type="nucleotide sequence ID" value="XM_062860051.1"/>
</dbReference>
<proteinExistence type="inferred from homology"/>
<keyword evidence="3" id="KW-0720">Serine protease</keyword>
<reference evidence="10" key="1">
    <citation type="journal article" date="2015" name="Proc. Natl. Acad. Sci. U.S.A.">
        <title>Genome sequence of the Asian Tiger mosquito, Aedes albopictus, reveals insights into its biology, genetics, and evolution.</title>
        <authorList>
            <person name="Chen X.G."/>
            <person name="Jiang X."/>
            <person name="Gu J."/>
            <person name="Xu M."/>
            <person name="Wu Y."/>
            <person name="Deng Y."/>
            <person name="Zhang C."/>
            <person name="Bonizzoni M."/>
            <person name="Dermauw W."/>
            <person name="Vontas J."/>
            <person name="Armbruster P."/>
            <person name="Huang X."/>
            <person name="Yang Y."/>
            <person name="Zhang H."/>
            <person name="He W."/>
            <person name="Peng H."/>
            <person name="Liu Y."/>
            <person name="Wu K."/>
            <person name="Chen J."/>
            <person name="Lirakis M."/>
            <person name="Topalis P."/>
            <person name="Van Leeuwen T."/>
            <person name="Hall A.B."/>
            <person name="Jiang X."/>
            <person name="Thorpe C."/>
            <person name="Mueller R.L."/>
            <person name="Sun C."/>
            <person name="Waterhouse R.M."/>
            <person name="Yan G."/>
            <person name="Tu Z.J."/>
            <person name="Fang X."/>
            <person name="James A.A."/>
        </authorList>
    </citation>
    <scope>NUCLEOTIDE SEQUENCE [LARGE SCALE GENOMIC DNA]</scope>
    <source>
        <strain evidence="10">Foshan</strain>
    </source>
</reference>
<evidence type="ECO:0000256" key="6">
    <source>
        <dbReference type="SAM" id="MobiDB-lite"/>
    </source>
</evidence>
<evidence type="ECO:0000256" key="1">
    <source>
        <dbReference type="ARBA" id="ARBA00022670"/>
    </source>
</evidence>
<evidence type="ECO:0000256" key="4">
    <source>
        <dbReference type="ARBA" id="ARBA00023157"/>
    </source>
</evidence>
<dbReference type="EnsemblMetazoa" id="AALFPA23_019217.R28268">
    <property type="protein sequence ID" value="AALFPA23_019217.P28268"/>
    <property type="gene ID" value="AALFPA23_019217"/>
</dbReference>
<dbReference type="SUPFAM" id="SSF50494">
    <property type="entry name" value="Trypsin-like serine proteases"/>
    <property type="match status" value="1"/>
</dbReference>
<evidence type="ECO:0000256" key="7">
    <source>
        <dbReference type="SAM" id="SignalP"/>
    </source>
</evidence>
<dbReference type="InterPro" id="IPR009003">
    <property type="entry name" value="Peptidase_S1_PA"/>
</dbReference>
<evidence type="ECO:0000256" key="5">
    <source>
        <dbReference type="ARBA" id="ARBA00024195"/>
    </source>
</evidence>
<evidence type="ECO:0000313" key="9">
    <source>
        <dbReference type="EnsemblMetazoa" id="AALFPA23_019217.P28268"/>
    </source>
</evidence>
<feature type="chain" id="PRO_5046372213" description="Peptidase S1 domain-containing protein" evidence="7">
    <location>
        <begin position="34"/>
        <end position="470"/>
    </location>
</feature>
<organism evidence="9 10">
    <name type="scientific">Aedes albopictus</name>
    <name type="common">Asian tiger mosquito</name>
    <name type="synonym">Stegomyia albopicta</name>
    <dbReference type="NCBI Taxonomy" id="7160"/>
    <lineage>
        <taxon>Eukaryota</taxon>
        <taxon>Metazoa</taxon>
        <taxon>Ecdysozoa</taxon>
        <taxon>Arthropoda</taxon>
        <taxon>Hexapoda</taxon>
        <taxon>Insecta</taxon>
        <taxon>Pterygota</taxon>
        <taxon>Neoptera</taxon>
        <taxon>Endopterygota</taxon>
        <taxon>Diptera</taxon>
        <taxon>Nematocera</taxon>
        <taxon>Culicoidea</taxon>
        <taxon>Culicidae</taxon>
        <taxon>Culicinae</taxon>
        <taxon>Aedini</taxon>
        <taxon>Aedes</taxon>
        <taxon>Stegomyia</taxon>
    </lineage>
</organism>
<dbReference type="InterPro" id="IPR001254">
    <property type="entry name" value="Trypsin_dom"/>
</dbReference>
<keyword evidence="1" id="KW-0645">Protease</keyword>
<feature type="compositionally biased region" description="Pro residues" evidence="6">
    <location>
        <begin position="98"/>
        <end position="114"/>
    </location>
</feature>
<feature type="signal peptide" evidence="7">
    <location>
        <begin position="1"/>
        <end position="33"/>
    </location>
</feature>
<dbReference type="PANTHER" id="PTHR24276:SF98">
    <property type="entry name" value="FI18310P1-RELATED"/>
    <property type="match status" value="1"/>
</dbReference>